<evidence type="ECO:0000256" key="1">
    <source>
        <dbReference type="ARBA" id="ARBA00022670"/>
    </source>
</evidence>
<accession>A0A7T0G178</accession>
<evidence type="ECO:0000256" key="5">
    <source>
        <dbReference type="ARBA" id="ARBA00022825"/>
    </source>
</evidence>
<dbReference type="PROSITE" id="PS51892">
    <property type="entry name" value="SUBTILASE"/>
    <property type="match status" value="1"/>
</dbReference>
<feature type="active site" description="Charge relay system" evidence="8">
    <location>
        <position position="248"/>
    </location>
</feature>
<proteinExistence type="inferred from homology"/>
<dbReference type="KEGG" id="nli:G3M70_12225"/>
<dbReference type="InterPro" id="IPR023828">
    <property type="entry name" value="Peptidase_S8_Ser-AS"/>
</dbReference>
<dbReference type="SUPFAM" id="SSF63825">
    <property type="entry name" value="YWTD domain"/>
    <property type="match status" value="1"/>
</dbReference>
<feature type="active site" description="Charge relay system" evidence="8">
    <location>
        <position position="186"/>
    </location>
</feature>
<protein>
    <submittedName>
        <fullName evidence="11">S8 family serine peptidase</fullName>
    </submittedName>
</protein>
<evidence type="ECO:0000256" key="9">
    <source>
        <dbReference type="RuleBase" id="RU003355"/>
    </source>
</evidence>
<evidence type="ECO:0000313" key="12">
    <source>
        <dbReference type="Proteomes" id="UP000594688"/>
    </source>
</evidence>
<evidence type="ECO:0000256" key="6">
    <source>
        <dbReference type="ARBA" id="ARBA00022837"/>
    </source>
</evidence>
<dbReference type="PROSITE" id="PS50202">
    <property type="entry name" value="MSP"/>
    <property type="match status" value="1"/>
</dbReference>
<feature type="active site" description="Charge relay system" evidence="8">
    <location>
        <position position="425"/>
    </location>
</feature>
<keyword evidence="2" id="KW-0732">Signal</keyword>
<dbReference type="InterPro" id="IPR015500">
    <property type="entry name" value="Peptidase_S8_subtilisin-rel"/>
</dbReference>
<dbReference type="InterPro" id="IPR038081">
    <property type="entry name" value="CalX-like_sf"/>
</dbReference>
<gene>
    <name evidence="11" type="ORF">G3M70_12225</name>
</gene>
<evidence type="ECO:0000256" key="3">
    <source>
        <dbReference type="ARBA" id="ARBA00022737"/>
    </source>
</evidence>
<dbReference type="InterPro" id="IPR011042">
    <property type="entry name" value="6-blade_b-propeller_TolB-like"/>
</dbReference>
<dbReference type="GO" id="GO:0030001">
    <property type="term" value="P:metal ion transport"/>
    <property type="evidence" value="ECO:0007669"/>
    <property type="project" value="TreeGrafter"/>
</dbReference>
<dbReference type="InterPro" id="IPR036852">
    <property type="entry name" value="Peptidase_S8/S53_dom_sf"/>
</dbReference>
<dbReference type="InterPro" id="IPR003644">
    <property type="entry name" value="Calx_beta"/>
</dbReference>
<keyword evidence="6" id="KW-0106">Calcium</keyword>
<dbReference type="Gene3D" id="2.120.10.30">
    <property type="entry name" value="TolB, C-terminal domain"/>
    <property type="match status" value="1"/>
</dbReference>
<dbReference type="Gene3D" id="2.60.40.2030">
    <property type="match status" value="4"/>
</dbReference>
<keyword evidence="7" id="KW-0813">Transport</keyword>
<keyword evidence="3" id="KW-0677">Repeat</keyword>
<dbReference type="SUPFAM" id="SSF52743">
    <property type="entry name" value="Subtilisin-like"/>
    <property type="match status" value="1"/>
</dbReference>
<dbReference type="PROSITE" id="PS00138">
    <property type="entry name" value="SUBTILASE_SER"/>
    <property type="match status" value="1"/>
</dbReference>
<reference evidence="11 12" key="1">
    <citation type="submission" date="2020-02" db="EMBL/GenBank/DDBJ databases">
        <title>Genomic and physiological characterization of two novel Nitrospinaceae genera.</title>
        <authorList>
            <person name="Mueller A.J."/>
            <person name="Jung M.-Y."/>
            <person name="Strachan C.R."/>
            <person name="Herbold C.W."/>
            <person name="Kirkegaard R.H."/>
            <person name="Daims H."/>
        </authorList>
    </citation>
    <scope>NUCLEOTIDE SEQUENCE [LARGE SCALE GENOMIC DNA]</scope>
    <source>
        <strain evidence="11">EB</strain>
    </source>
</reference>
<evidence type="ECO:0000256" key="7">
    <source>
        <dbReference type="ARBA" id="ARBA00023065"/>
    </source>
</evidence>
<dbReference type="SUPFAM" id="SSF63829">
    <property type="entry name" value="Calcium-dependent phosphotriesterase"/>
    <property type="match status" value="1"/>
</dbReference>
<dbReference type="GO" id="GO:0006508">
    <property type="term" value="P:proteolysis"/>
    <property type="evidence" value="ECO:0007669"/>
    <property type="project" value="UniProtKB-KW"/>
</dbReference>
<sequence length="1322" mass="136975">MTCCKTKVREHFSFIHLIARTLTLFLTISLLIPQVLFAANLQNDLMSKAQTEGTVRIIARLNTSMPNSPMSPGSDGRAYRSAISNTQQDVLNSLSGLTGANSKQPLPGIVRPVKGVKKFRYHPLLALEADSATLLQLSADPRILEIIEDVPEPPNLSQSIPLIGADTAWTMGPGYTGNGWAVAILDTGVDKTHNFLSGKVVSEACYSTTSGSTIHSVCPGGVQASTAVGSGVECSANNPSLSVATCDHGTHVAGIAAGDGASFSGVAREADIIAIQVFSRFDSASTCSPRPAPCVLSYSSDQIMGLERVLALSGTFNIASANMSLGGGSYSSNCDAVQSARKAAIDNLRAVGIATAISSGNSGFTNAMGAPACISTAVSVGSTTKSDNVSSFSNSASFLSLLAPGSSIRSSIPPSNGFAFFSGTSMAAPHVAGTWAIMRQANPTATVTEILTALQTTGQPILDTRNGLTHPRIQVDAAVTQILSAATLNFASASSSHPESSGTVNVNVNLSQSLGSTATVDYTVTGGSATGGGTDYTLSNGTLTFNPGQTTRPIPININNDGLAEGPETVEITLFNPVNAGLGGTTVHTLTILDDDTLPSVAFDNPTSSFVENQIVGDIPVVLSNSYVLPVSINYAVTGGTATGGGTDYTLAAGILNFIPGETQQSIILDIQDDAIAEAIVDETVEITLAGPSNATIGAPALHTATISDDDLPFVTFLSFQNDAPESQETVNLKIKMSNPAEYPVNVIYYSIPGNATDGTDYTLPPGSLDFAPGQTTATIPLTLIDDTVAEGLEYMFAVFFSVTGAQQGTIPYSFTLIHDDDLPPTVGFPNVVSSGPEFRQPSQIPVTLSNPFSSIVTVDYTVTGGTATAGTDFILPSGTLTFYPGDMHRDIVFSPILDGLGDAGETIEVTLSSPTNATVGPIAAHTYTLTESFISPTNLFVGDVSQSDLFAFEANGALEFNYGAASPVTTPLGMAFHPVRDSLTVTDASSADVVEIDANADPKGSVNQTAAHLADPVGIAYHPTTHDMFVLDRGNLGNVHVFDEHTGVSLGVFGQTLDRLFDPQGGIVFHPVTNNLLVSDFSQGMVLEFDGTTGAYLGFFGETPFFLTNPMGMAFHPVTGNLLVVDQSSGNVVEFDGPTGAHIGPFGQTGNLTNPQGGIGFQPSTGNLFVVDATDVREFDGATGADFGPFGSTAANLVQPSFLSFYGVHPGSIVAHHPNNWEEIVTATSLAANSTASLFVSNSGDTPINYSVVANEAGVTLLGPVTGTLGPRSTLEIEIQLDLATAGINSGNVVRNFTITNTTNGSGNSVQTLTFIPDSSL</sequence>
<name>A0A7T0G178_9BACT</name>
<feature type="domain" description="MSP" evidence="10">
    <location>
        <begin position="1214"/>
        <end position="1322"/>
    </location>
</feature>
<keyword evidence="4 8" id="KW-0378">Hydrolase</keyword>
<keyword evidence="7" id="KW-0406">Ion transport</keyword>
<dbReference type="Pfam" id="PF00082">
    <property type="entry name" value="Peptidase_S8"/>
    <property type="match status" value="1"/>
</dbReference>
<evidence type="ECO:0000256" key="2">
    <source>
        <dbReference type="ARBA" id="ARBA00022729"/>
    </source>
</evidence>
<dbReference type="GO" id="GO:0007154">
    <property type="term" value="P:cell communication"/>
    <property type="evidence" value="ECO:0007669"/>
    <property type="project" value="InterPro"/>
</dbReference>
<dbReference type="InterPro" id="IPR022398">
    <property type="entry name" value="Peptidase_S8_His-AS"/>
</dbReference>
<dbReference type="InterPro" id="IPR000535">
    <property type="entry name" value="MSP_dom"/>
</dbReference>
<dbReference type="PANTHER" id="PTHR11878:SF65">
    <property type="entry name" value="NA_CA-EXCHANGE PROTEIN, ISOFORM G"/>
    <property type="match status" value="1"/>
</dbReference>
<organism evidence="11 12">
    <name type="scientific">Candidatus Nitronauta litoralis</name>
    <dbReference type="NCBI Taxonomy" id="2705533"/>
    <lineage>
        <taxon>Bacteria</taxon>
        <taxon>Pseudomonadati</taxon>
        <taxon>Nitrospinota/Tectimicrobiota group</taxon>
        <taxon>Nitrospinota</taxon>
        <taxon>Nitrospinia</taxon>
        <taxon>Nitrospinales</taxon>
        <taxon>Nitrospinaceae</taxon>
        <taxon>Candidatus Nitronauta</taxon>
    </lineage>
</organism>
<dbReference type="SUPFAM" id="SSF141072">
    <property type="entry name" value="CalX-like"/>
    <property type="match status" value="4"/>
</dbReference>
<dbReference type="PRINTS" id="PR00723">
    <property type="entry name" value="SUBTILISIN"/>
</dbReference>
<evidence type="ECO:0000259" key="10">
    <source>
        <dbReference type="PROSITE" id="PS50202"/>
    </source>
</evidence>
<dbReference type="InterPro" id="IPR023827">
    <property type="entry name" value="Peptidase_S8_Asp-AS"/>
</dbReference>
<dbReference type="SMART" id="SM00237">
    <property type="entry name" value="Calx_beta"/>
    <property type="match status" value="4"/>
</dbReference>
<dbReference type="Proteomes" id="UP000594688">
    <property type="component" value="Chromosome"/>
</dbReference>
<dbReference type="GO" id="GO:0016020">
    <property type="term" value="C:membrane"/>
    <property type="evidence" value="ECO:0007669"/>
    <property type="project" value="InterPro"/>
</dbReference>
<dbReference type="GO" id="GO:0004252">
    <property type="term" value="F:serine-type endopeptidase activity"/>
    <property type="evidence" value="ECO:0007669"/>
    <property type="project" value="UniProtKB-UniRule"/>
</dbReference>
<keyword evidence="5 8" id="KW-0720">Serine protease</keyword>
<evidence type="ECO:0000313" key="11">
    <source>
        <dbReference type="EMBL" id="QPJ62596.1"/>
    </source>
</evidence>
<dbReference type="PANTHER" id="PTHR11878">
    <property type="entry name" value="SODIUM/CALCIUM EXCHANGER"/>
    <property type="match status" value="1"/>
</dbReference>
<evidence type="ECO:0000256" key="4">
    <source>
        <dbReference type="ARBA" id="ARBA00022801"/>
    </source>
</evidence>
<evidence type="ECO:0000256" key="8">
    <source>
        <dbReference type="PROSITE-ProRule" id="PRU01240"/>
    </source>
</evidence>
<comment type="similarity">
    <text evidence="8 9">Belongs to the peptidase S8 family.</text>
</comment>
<dbReference type="InterPro" id="IPR051171">
    <property type="entry name" value="CaCA"/>
</dbReference>
<dbReference type="Gene3D" id="3.40.50.200">
    <property type="entry name" value="Peptidase S8/S53 domain"/>
    <property type="match status" value="1"/>
</dbReference>
<dbReference type="EMBL" id="CP048685">
    <property type="protein sequence ID" value="QPJ62596.1"/>
    <property type="molecule type" value="Genomic_DNA"/>
</dbReference>
<dbReference type="PROSITE" id="PS00137">
    <property type="entry name" value="SUBTILASE_HIS"/>
    <property type="match status" value="1"/>
</dbReference>
<dbReference type="InterPro" id="IPR000209">
    <property type="entry name" value="Peptidase_S8/S53_dom"/>
</dbReference>
<keyword evidence="1 8" id="KW-0645">Protease</keyword>
<dbReference type="Pfam" id="PF03160">
    <property type="entry name" value="Calx-beta"/>
    <property type="match status" value="3"/>
</dbReference>
<dbReference type="PROSITE" id="PS00136">
    <property type="entry name" value="SUBTILASE_ASP"/>
    <property type="match status" value="1"/>
</dbReference>